<gene>
    <name evidence="1" type="ORF">J2T04_004159</name>
</gene>
<evidence type="ECO:0008006" key="3">
    <source>
        <dbReference type="Google" id="ProtNLM"/>
    </source>
</evidence>
<comment type="caution">
    <text evidence="1">The sequence shown here is derived from an EMBL/GenBank/DDBJ whole genome shotgun (WGS) entry which is preliminary data.</text>
</comment>
<reference evidence="1 2" key="1">
    <citation type="submission" date="2023-07" db="EMBL/GenBank/DDBJ databases">
        <title>Sorghum-associated microbial communities from plants grown in Nebraska, USA.</title>
        <authorList>
            <person name="Schachtman D."/>
        </authorList>
    </citation>
    <scope>NUCLEOTIDE SEQUENCE [LARGE SCALE GENOMIC DNA]</scope>
    <source>
        <strain evidence="1 2">CC351</strain>
    </source>
</reference>
<proteinExistence type="predicted"/>
<dbReference type="Proteomes" id="UP001235513">
    <property type="component" value="Unassembled WGS sequence"/>
</dbReference>
<organism evidence="1 2">
    <name type="scientific">Chryseobacterium lathyri</name>
    <dbReference type="NCBI Taxonomy" id="395933"/>
    <lineage>
        <taxon>Bacteria</taxon>
        <taxon>Pseudomonadati</taxon>
        <taxon>Bacteroidota</taxon>
        <taxon>Flavobacteriia</taxon>
        <taxon>Flavobacteriales</taxon>
        <taxon>Weeksellaceae</taxon>
        <taxon>Chryseobacterium group</taxon>
        <taxon>Chryseobacterium</taxon>
    </lineage>
</organism>
<evidence type="ECO:0000313" key="1">
    <source>
        <dbReference type="EMBL" id="MDP9962231.1"/>
    </source>
</evidence>
<dbReference type="PROSITE" id="PS51257">
    <property type="entry name" value="PROKAR_LIPOPROTEIN"/>
    <property type="match status" value="1"/>
</dbReference>
<protein>
    <recommendedName>
        <fullName evidence="3">Lipoprotein</fullName>
    </recommendedName>
</protein>
<accession>A0ABT9STV7</accession>
<name>A0ABT9STV7_9FLAO</name>
<evidence type="ECO:0000313" key="2">
    <source>
        <dbReference type="Proteomes" id="UP001235513"/>
    </source>
</evidence>
<keyword evidence="2" id="KW-1185">Reference proteome</keyword>
<sequence>MIYNRICLLMILVIFIGCKSSITAPRVYGDIDDPYHTRCRLFIKKDNRYTLIYYSFLQKTTGKWHVKNDTLILNSEYKSYLDSEKDSTVHKEKQFFLIRGNKLLHPSNKYFSIKRLK</sequence>
<dbReference type="EMBL" id="JAUSRL010000011">
    <property type="protein sequence ID" value="MDP9962231.1"/>
    <property type="molecule type" value="Genomic_DNA"/>
</dbReference>